<evidence type="ECO:0000256" key="11">
    <source>
        <dbReference type="ARBA" id="ARBA00022917"/>
    </source>
</evidence>
<comment type="pathway">
    <text evidence="3 17">Aminoacyl-tRNA biosynthesis; selenocysteinyl-tRNA(Sec) biosynthesis; selenocysteinyl-tRNA(Sec) from L-seryl-tRNA(Sec) (archaeal/eukaryal route): step 2/2.</text>
</comment>
<dbReference type="EMBL" id="CAMPGE010009679">
    <property type="protein sequence ID" value="CAI2368545.1"/>
    <property type="molecule type" value="Genomic_DNA"/>
</dbReference>
<name>A0AAD1XBU7_EUPCR</name>
<evidence type="ECO:0000256" key="17">
    <source>
        <dbReference type="PIRNR" id="PIRNR017689"/>
    </source>
</evidence>
<evidence type="ECO:0000256" key="3">
    <source>
        <dbReference type="ARBA" id="ARBA00004822"/>
    </source>
</evidence>
<gene>
    <name evidence="20" type="ORF">ECRASSUSDP1_LOCUS9838</name>
</gene>
<feature type="binding site" evidence="18">
    <location>
        <position position="98"/>
    </location>
    <ligand>
        <name>substrate</name>
    </ligand>
</feature>
<evidence type="ECO:0000256" key="13">
    <source>
        <dbReference type="ARBA" id="ARBA00030669"/>
    </source>
</evidence>
<evidence type="ECO:0000256" key="12">
    <source>
        <dbReference type="ARBA" id="ARBA00023266"/>
    </source>
</evidence>
<dbReference type="GO" id="GO:0001514">
    <property type="term" value="P:selenocysteine incorporation"/>
    <property type="evidence" value="ECO:0007669"/>
    <property type="project" value="TreeGrafter"/>
</dbReference>
<keyword evidence="7 17" id="KW-0820">tRNA-binding</keyword>
<dbReference type="SUPFAM" id="SSF53383">
    <property type="entry name" value="PLP-dependent transferases"/>
    <property type="match status" value="1"/>
</dbReference>
<protein>
    <recommendedName>
        <fullName evidence="6 17">O-phosphoseryl-tRNA(Sec) selenium transferase</fullName>
        <ecNumber evidence="5 17">2.9.1.2</ecNumber>
    </recommendedName>
    <alternativeName>
        <fullName evidence="13 17">Selenocysteine synthase</fullName>
    </alternativeName>
    <alternativeName>
        <fullName evidence="14 17">Selenocysteinyl-tRNA(Sec) synthase</fullName>
    </alternativeName>
    <alternativeName>
        <fullName evidence="15 17">Sep-tRNA:Sec-tRNA synthase</fullName>
    </alternativeName>
</protein>
<dbReference type="InterPro" id="IPR015421">
    <property type="entry name" value="PyrdxlP-dep_Trfase_major"/>
</dbReference>
<dbReference type="GO" id="GO:0000049">
    <property type="term" value="F:tRNA binding"/>
    <property type="evidence" value="ECO:0007669"/>
    <property type="project" value="UniProtKB-UniRule"/>
</dbReference>
<comment type="similarity">
    <text evidence="4 17">Belongs to the SepSecS family.</text>
</comment>
<evidence type="ECO:0000256" key="5">
    <source>
        <dbReference type="ARBA" id="ARBA00012464"/>
    </source>
</evidence>
<evidence type="ECO:0000256" key="6">
    <source>
        <dbReference type="ARBA" id="ARBA00021963"/>
    </source>
</evidence>
<feature type="modified residue" description="N6-(pyridoxal phosphate)lysine" evidence="19">
    <location>
        <position position="283"/>
    </location>
</feature>
<keyword evidence="11 17" id="KW-0648">Protein biosynthesis</keyword>
<dbReference type="GO" id="GO:0005737">
    <property type="term" value="C:cytoplasm"/>
    <property type="evidence" value="ECO:0007669"/>
    <property type="project" value="UniProtKB-SubCell"/>
</dbReference>
<keyword evidence="21" id="KW-1185">Reference proteome</keyword>
<dbReference type="InterPro" id="IPR008829">
    <property type="entry name" value="SepSecS/SepCysS"/>
</dbReference>
<comment type="subcellular location">
    <subcellularLocation>
        <location evidence="17">Cytoplasm</location>
    </subcellularLocation>
</comment>
<evidence type="ECO:0000313" key="20">
    <source>
        <dbReference type="EMBL" id="CAI2368545.1"/>
    </source>
</evidence>
<dbReference type="GO" id="GO:0098621">
    <property type="term" value="F:O-phosphoseryl-tRNA(Sec) selenium transferase activity"/>
    <property type="evidence" value="ECO:0007669"/>
    <property type="project" value="UniProtKB-EC"/>
</dbReference>
<comment type="catalytic activity">
    <reaction evidence="16 17">
        <text>O-phospho-L-seryl-tRNA(Sec) + selenophosphate + H2O = L-selenocysteinyl-tRNA(Sec) + 2 phosphate</text>
        <dbReference type="Rhea" id="RHEA:25041"/>
        <dbReference type="Rhea" id="RHEA-COMP:9743"/>
        <dbReference type="Rhea" id="RHEA-COMP:9947"/>
        <dbReference type="ChEBI" id="CHEBI:15377"/>
        <dbReference type="ChEBI" id="CHEBI:16144"/>
        <dbReference type="ChEBI" id="CHEBI:43474"/>
        <dbReference type="ChEBI" id="CHEBI:78551"/>
        <dbReference type="ChEBI" id="CHEBI:78573"/>
        <dbReference type="EC" id="2.9.1.2"/>
    </reaction>
</comment>
<keyword evidence="8 17" id="KW-0808">Transferase</keyword>
<evidence type="ECO:0000256" key="1">
    <source>
        <dbReference type="ARBA" id="ARBA00001933"/>
    </source>
</evidence>
<dbReference type="InterPro" id="IPR019872">
    <property type="entry name" value="Sec-tRNA_Se_transferase"/>
</dbReference>
<reference evidence="20" key="1">
    <citation type="submission" date="2023-07" db="EMBL/GenBank/DDBJ databases">
        <authorList>
            <consortium name="AG Swart"/>
            <person name="Singh M."/>
            <person name="Singh A."/>
            <person name="Seah K."/>
            <person name="Emmerich C."/>
        </authorList>
    </citation>
    <scope>NUCLEOTIDE SEQUENCE</scope>
    <source>
        <strain evidence="20">DP1</strain>
    </source>
</reference>
<evidence type="ECO:0000256" key="4">
    <source>
        <dbReference type="ARBA" id="ARBA00007037"/>
    </source>
</evidence>
<dbReference type="Gene3D" id="3.40.640.10">
    <property type="entry name" value="Type I PLP-dependent aspartate aminotransferase-like (Major domain)"/>
    <property type="match status" value="1"/>
</dbReference>
<dbReference type="Proteomes" id="UP001295684">
    <property type="component" value="Unassembled WGS sequence"/>
</dbReference>
<organism evidence="20 21">
    <name type="scientific">Euplotes crassus</name>
    <dbReference type="NCBI Taxonomy" id="5936"/>
    <lineage>
        <taxon>Eukaryota</taxon>
        <taxon>Sar</taxon>
        <taxon>Alveolata</taxon>
        <taxon>Ciliophora</taxon>
        <taxon>Intramacronucleata</taxon>
        <taxon>Spirotrichea</taxon>
        <taxon>Hypotrichia</taxon>
        <taxon>Euplotida</taxon>
        <taxon>Euplotidae</taxon>
        <taxon>Moneuplotes</taxon>
    </lineage>
</organism>
<dbReference type="PANTHER" id="PTHR12944:SF2">
    <property type="entry name" value="O-PHOSPHOSERYL-TRNA(SEC) SELENIUM TRANSFERASE"/>
    <property type="match status" value="1"/>
</dbReference>
<evidence type="ECO:0000256" key="15">
    <source>
        <dbReference type="ARBA" id="ARBA00032693"/>
    </source>
</evidence>
<comment type="caution">
    <text evidence="20">The sequence shown here is derived from an EMBL/GenBank/DDBJ whole genome shotgun (WGS) entry which is preliminary data.</text>
</comment>
<evidence type="ECO:0000256" key="9">
    <source>
        <dbReference type="ARBA" id="ARBA00022884"/>
    </source>
</evidence>
<comment type="cofactor">
    <cofactor evidence="1 17 19">
        <name>pyridoxal 5'-phosphate</name>
        <dbReference type="ChEBI" id="CHEBI:597326"/>
    </cofactor>
</comment>
<feature type="site" description="May act as a substrate filter by repelling compounds with a negatively charged alpha-carboxylate" evidence="19">
    <location>
        <position position="74"/>
    </location>
</feature>
<dbReference type="AlphaFoldDB" id="A0AAD1XBU7"/>
<feature type="binding site" evidence="18">
    <location>
        <position position="313"/>
    </location>
    <ligand>
        <name>substrate</name>
    </ligand>
</feature>
<dbReference type="InterPro" id="IPR015424">
    <property type="entry name" value="PyrdxlP-dep_Trfase"/>
</dbReference>
<dbReference type="PANTHER" id="PTHR12944">
    <property type="entry name" value="SOLUBLE LIVER ANTIGEN/LIVER PANCREAS ANTIGEN"/>
    <property type="match status" value="1"/>
</dbReference>
<comment type="function">
    <text evidence="2 17">Converts O-phosphoseryl-tRNA(Sec) to selenocysteinyl-tRNA(Sec) required for selenoprotein biosynthesis.</text>
</comment>
<keyword evidence="9 17" id="KW-0694">RNA-binding</keyword>
<dbReference type="GO" id="GO:0001717">
    <property type="term" value="P:conversion of seryl-tRNAsec to selenocys-tRNAsec"/>
    <property type="evidence" value="ECO:0007669"/>
    <property type="project" value="UniProtKB-UniRule"/>
</dbReference>
<dbReference type="PIRSF" id="PIRSF017689">
    <property type="entry name" value="SepSecS"/>
    <property type="match status" value="1"/>
</dbReference>
<proteinExistence type="inferred from homology"/>
<evidence type="ECO:0000256" key="7">
    <source>
        <dbReference type="ARBA" id="ARBA00022555"/>
    </source>
</evidence>
<evidence type="ECO:0000256" key="10">
    <source>
        <dbReference type="ARBA" id="ARBA00022898"/>
    </source>
</evidence>
<dbReference type="Pfam" id="PF05889">
    <property type="entry name" value="SepSecS"/>
    <property type="match status" value="1"/>
</dbReference>
<evidence type="ECO:0000256" key="2">
    <source>
        <dbReference type="ARBA" id="ARBA00002552"/>
    </source>
</evidence>
<evidence type="ECO:0000256" key="16">
    <source>
        <dbReference type="ARBA" id="ARBA00048808"/>
    </source>
</evidence>
<feature type="binding site" evidence="18">
    <location>
        <position position="396"/>
    </location>
    <ligand>
        <name>tRNA</name>
        <dbReference type="ChEBI" id="CHEBI:17843"/>
    </ligand>
</feature>
<accession>A0AAD1XBU7</accession>
<dbReference type="NCBIfam" id="TIGR03531">
    <property type="entry name" value="selenium_SpcS"/>
    <property type="match status" value="1"/>
</dbReference>
<feature type="binding site" evidence="18">
    <location>
        <position position="75"/>
    </location>
    <ligand>
        <name>pyridoxal 5'-phosphate</name>
        <dbReference type="ChEBI" id="CHEBI:597326"/>
    </ligand>
</feature>
<feature type="binding site" evidence="18">
    <location>
        <position position="97"/>
    </location>
    <ligand>
        <name>substrate</name>
    </ligand>
</feature>
<evidence type="ECO:0000256" key="14">
    <source>
        <dbReference type="ARBA" id="ARBA00032048"/>
    </source>
</evidence>
<dbReference type="EC" id="2.9.1.2" evidence="5 17"/>
<evidence type="ECO:0000256" key="18">
    <source>
        <dbReference type="PIRSR" id="PIRSR017689-1"/>
    </source>
</evidence>
<evidence type="ECO:0000313" key="21">
    <source>
        <dbReference type="Proteomes" id="UP001295684"/>
    </source>
</evidence>
<keyword evidence="10 17" id="KW-0663">Pyridoxal phosphate</keyword>
<feature type="binding site" evidence="18">
    <location>
        <position position="105"/>
    </location>
    <ligand>
        <name>substrate</name>
    </ligand>
</feature>
<feature type="binding site" evidence="18">
    <location>
        <position position="270"/>
    </location>
    <ligand>
        <name>tRNA</name>
        <dbReference type="ChEBI" id="CHEBI:17843"/>
    </ligand>
</feature>
<evidence type="ECO:0000256" key="8">
    <source>
        <dbReference type="ARBA" id="ARBA00022679"/>
    </source>
</evidence>
<keyword evidence="12 17" id="KW-0711">Selenium</keyword>
<keyword evidence="17" id="KW-0963">Cytoplasm</keyword>
<evidence type="ECO:0000256" key="19">
    <source>
        <dbReference type="PIRSR" id="PIRSR017689-50"/>
    </source>
</evidence>
<sequence>MEKDLILKSGDIVGKSYAELGYQSLRSLGNEIKELIDQRKIPKEPWQNVTIKIFLAQIAAMDSNNYKNNCGVGEREGRIYSEFVRERNFDLAHGIGRSGDVNAIQPKAIGSSLVVQLTKFLTLHAFKIMGLNCIKDALVLPLATGMSLSLTLLTLKDQYPEREYVIFSRIDQKTCLKAIKTANLTPIVVDPIEDGDELITDVEQIEKILDERSSEILCVYCTTSCFAPRGYDKIIEVAQLCKKYETPHFINNAYGLQCGRVSNDINLAVKKGRVDVLISSTDKNFMVPVGGSIIYGPKKKDIVEKVNKNYPGRASGSAVIDLFLTLLQMGEDNLRALLKERKENFKYLFENIQTVLEKYGERVLISKNNKISMACTLKNLPDGYDPTFFGSYMFSRRVSGLRVLKAGPEKEVGGVKFKNYGSHSDNYSHLPFFTVAAAIGGTQKEIDVFLKRLDEALAKIHSKPDHVEPEESKEDCKEPN</sequence>